<protein>
    <recommendedName>
        <fullName evidence="3">Zinc-hook domain-containing protein</fullName>
    </recommendedName>
</protein>
<organism evidence="2">
    <name type="scientific">marine sediment metagenome</name>
    <dbReference type="NCBI Taxonomy" id="412755"/>
    <lineage>
        <taxon>unclassified sequences</taxon>
        <taxon>metagenomes</taxon>
        <taxon>ecological metagenomes</taxon>
    </lineage>
</organism>
<reference evidence="2" key="1">
    <citation type="journal article" date="2014" name="Front. Microbiol.">
        <title>High frequency of phylogenetically diverse reductive dehalogenase-homologous genes in deep subseafloor sedimentary metagenomes.</title>
        <authorList>
            <person name="Kawai M."/>
            <person name="Futagami T."/>
            <person name="Toyoda A."/>
            <person name="Takaki Y."/>
            <person name="Nishi S."/>
            <person name="Hori S."/>
            <person name="Arai W."/>
            <person name="Tsubouchi T."/>
            <person name="Morono Y."/>
            <person name="Uchiyama I."/>
            <person name="Ito T."/>
            <person name="Fujiyama A."/>
            <person name="Inagaki F."/>
            <person name="Takami H."/>
        </authorList>
    </citation>
    <scope>NUCLEOTIDE SEQUENCE</scope>
    <source>
        <strain evidence="2">Expedition CK06-06</strain>
    </source>
</reference>
<dbReference type="EMBL" id="BART01032421">
    <property type="protein sequence ID" value="GAH10766.1"/>
    <property type="molecule type" value="Genomic_DNA"/>
</dbReference>
<dbReference type="AlphaFoldDB" id="X1CQS1"/>
<accession>X1CQS1</accession>
<evidence type="ECO:0000256" key="1">
    <source>
        <dbReference type="SAM" id="Coils"/>
    </source>
</evidence>
<sequence>IVNFANQAGLTIPDLPLARTTGEQQIFVASIKESLRKLRDEQPDLKRQKELFEKQSQLQGLQHNYKDLLDGLQGLEQKRRDIHKTDGDQEKLHSRISNELSPKLEEAKNRRNEVDLRAGTIEEAIKYFEALITPIEKQPCPICEKPIDDVTHLRMHLKELRANLYKDLAPISEQIEKYVKEIKRLEDLIKSLNELDEKISTQSELLMKHKSVTETVLGREIKDTEDPIIILEGEIDKIQAVGIL</sequence>
<proteinExistence type="predicted"/>
<feature type="non-terminal residue" evidence="2">
    <location>
        <position position="1"/>
    </location>
</feature>
<evidence type="ECO:0000313" key="2">
    <source>
        <dbReference type="EMBL" id="GAH10766.1"/>
    </source>
</evidence>
<name>X1CQS1_9ZZZZ</name>
<dbReference type="SUPFAM" id="SSF75712">
    <property type="entry name" value="Rad50 coiled-coil Zn hook"/>
    <property type="match status" value="1"/>
</dbReference>
<evidence type="ECO:0008006" key="3">
    <source>
        <dbReference type="Google" id="ProtNLM"/>
    </source>
</evidence>
<keyword evidence="1" id="KW-0175">Coiled coil</keyword>
<feature type="coiled-coil region" evidence="1">
    <location>
        <begin position="28"/>
        <end position="78"/>
    </location>
</feature>
<dbReference type="Gene3D" id="1.10.287.510">
    <property type="entry name" value="Helix hairpin bin"/>
    <property type="match status" value="1"/>
</dbReference>
<feature type="coiled-coil region" evidence="1">
    <location>
        <begin position="175"/>
        <end position="205"/>
    </location>
</feature>
<feature type="non-terminal residue" evidence="2">
    <location>
        <position position="244"/>
    </location>
</feature>
<gene>
    <name evidence="2" type="ORF">S01H4_56032</name>
</gene>
<comment type="caution">
    <text evidence="2">The sequence shown here is derived from an EMBL/GenBank/DDBJ whole genome shotgun (WGS) entry which is preliminary data.</text>
</comment>